<dbReference type="InterPro" id="IPR024788">
    <property type="entry name" value="Malectin-like_Carb-bd_dom"/>
</dbReference>
<dbReference type="eggNOG" id="ENOG502QVXJ">
    <property type="taxonomic scope" value="Eukaryota"/>
</dbReference>
<dbReference type="AlphaFoldDB" id="A0A022QIL1"/>
<protein>
    <recommendedName>
        <fullName evidence="8">Malectin-like domain-containing protein</fullName>
    </recommendedName>
</protein>
<evidence type="ECO:0000256" key="6">
    <source>
        <dbReference type="ARBA" id="ARBA00022989"/>
    </source>
</evidence>
<keyword evidence="2" id="KW-0433">Leucine-rich repeat</keyword>
<dbReference type="SUPFAM" id="SSF52058">
    <property type="entry name" value="L domain-like"/>
    <property type="match status" value="1"/>
</dbReference>
<keyword evidence="5" id="KW-0677">Repeat</keyword>
<dbReference type="FunFam" id="3.80.10.10:FF:000129">
    <property type="entry name" value="Leucine-rich repeat receptor-like kinase"/>
    <property type="match status" value="1"/>
</dbReference>
<evidence type="ECO:0000313" key="10">
    <source>
        <dbReference type="Proteomes" id="UP000030748"/>
    </source>
</evidence>
<comment type="subcellular location">
    <subcellularLocation>
        <location evidence="1">Membrane</location>
        <topology evidence="1">Single-pass membrane protein</topology>
    </subcellularLocation>
</comment>
<dbReference type="Proteomes" id="UP000030748">
    <property type="component" value="Unassembled WGS sequence"/>
</dbReference>
<dbReference type="STRING" id="4155.A0A022QIL1"/>
<evidence type="ECO:0000256" key="3">
    <source>
        <dbReference type="ARBA" id="ARBA00022692"/>
    </source>
</evidence>
<keyword evidence="6" id="KW-1133">Transmembrane helix</keyword>
<gene>
    <name evidence="9" type="ORF">MIMGU_mgv1a010461mg</name>
</gene>
<evidence type="ECO:0000256" key="1">
    <source>
        <dbReference type="ARBA" id="ARBA00004167"/>
    </source>
</evidence>
<evidence type="ECO:0000256" key="5">
    <source>
        <dbReference type="ARBA" id="ARBA00022737"/>
    </source>
</evidence>
<proteinExistence type="predicted"/>
<evidence type="ECO:0000256" key="7">
    <source>
        <dbReference type="ARBA" id="ARBA00023136"/>
    </source>
</evidence>
<feature type="domain" description="Malectin-like" evidence="8">
    <location>
        <begin position="11"/>
        <end position="158"/>
    </location>
</feature>
<keyword evidence="4" id="KW-0732">Signal</keyword>
<name>A0A022QIL1_ERYGU</name>
<evidence type="ECO:0000256" key="4">
    <source>
        <dbReference type="ARBA" id="ARBA00022729"/>
    </source>
</evidence>
<dbReference type="Pfam" id="PF12819">
    <property type="entry name" value="Malectin_like"/>
    <property type="match status" value="1"/>
</dbReference>
<dbReference type="InterPro" id="IPR001611">
    <property type="entry name" value="Leu-rich_rpt"/>
</dbReference>
<dbReference type="PANTHER" id="PTHR45631">
    <property type="entry name" value="OS07G0107800 PROTEIN-RELATED"/>
    <property type="match status" value="1"/>
</dbReference>
<dbReference type="Gene3D" id="3.80.10.10">
    <property type="entry name" value="Ribonuclease Inhibitor"/>
    <property type="match status" value="1"/>
</dbReference>
<organism evidence="9 10">
    <name type="scientific">Erythranthe guttata</name>
    <name type="common">Yellow monkey flower</name>
    <name type="synonym">Mimulus guttatus</name>
    <dbReference type="NCBI Taxonomy" id="4155"/>
    <lineage>
        <taxon>Eukaryota</taxon>
        <taxon>Viridiplantae</taxon>
        <taxon>Streptophyta</taxon>
        <taxon>Embryophyta</taxon>
        <taxon>Tracheophyta</taxon>
        <taxon>Spermatophyta</taxon>
        <taxon>Magnoliopsida</taxon>
        <taxon>eudicotyledons</taxon>
        <taxon>Gunneridae</taxon>
        <taxon>Pentapetalae</taxon>
        <taxon>asterids</taxon>
        <taxon>lamiids</taxon>
        <taxon>Lamiales</taxon>
        <taxon>Phrymaceae</taxon>
        <taxon>Erythranthe</taxon>
    </lineage>
</organism>
<dbReference type="PANTHER" id="PTHR45631:SF44">
    <property type="entry name" value="CARBOHYDRATE-BINDING PROTEIN OF THE ER PROTEIN"/>
    <property type="match status" value="1"/>
</dbReference>
<keyword evidence="7" id="KW-0472">Membrane</keyword>
<evidence type="ECO:0000256" key="2">
    <source>
        <dbReference type="ARBA" id="ARBA00022614"/>
    </source>
</evidence>
<keyword evidence="10" id="KW-1185">Reference proteome</keyword>
<keyword evidence="3" id="KW-0812">Transmembrane</keyword>
<dbReference type="Pfam" id="PF00560">
    <property type="entry name" value="LRR_1"/>
    <property type="match status" value="1"/>
</dbReference>
<dbReference type="GO" id="GO:0016020">
    <property type="term" value="C:membrane"/>
    <property type="evidence" value="ECO:0007669"/>
    <property type="project" value="UniProtKB-SubCell"/>
</dbReference>
<reference evidence="9 10" key="1">
    <citation type="journal article" date="2013" name="Proc. Natl. Acad. Sci. U.S.A.">
        <title>Fine-scale variation in meiotic recombination in Mimulus inferred from population shotgun sequencing.</title>
        <authorList>
            <person name="Hellsten U."/>
            <person name="Wright K.M."/>
            <person name="Jenkins J."/>
            <person name="Shu S."/>
            <person name="Yuan Y."/>
            <person name="Wessler S.R."/>
            <person name="Schmutz J."/>
            <person name="Willis J.H."/>
            <person name="Rokhsar D.S."/>
        </authorList>
    </citation>
    <scope>NUCLEOTIDE SEQUENCE [LARGE SCALE GENOMIC DNA]</scope>
    <source>
        <strain evidence="10">cv. DUN x IM62</strain>
    </source>
</reference>
<dbReference type="EMBL" id="KI631393">
    <property type="protein sequence ID" value="EYU28502.1"/>
    <property type="molecule type" value="Genomic_DNA"/>
</dbReference>
<evidence type="ECO:0000313" key="9">
    <source>
        <dbReference type="EMBL" id="EYU28502.1"/>
    </source>
</evidence>
<dbReference type="InterPro" id="IPR032675">
    <property type="entry name" value="LRR_dom_sf"/>
</dbReference>
<evidence type="ECO:0000259" key="8">
    <source>
        <dbReference type="Pfam" id="PF12819"/>
    </source>
</evidence>
<accession>A0A022QIL1</accession>
<sequence>MHHIRGCELQKYKDDPYDRVWAPAVRKHGLIDVASDAPHIRTGILDRPPYAVLQNAMTAVNPSDRIKFRLQFPPVNFNIYLSMYFSEVAMLNTTTEKRSFQLLIDDEPVLDSPIVPPYGSCLEVYDSNITVFSNITFALAPMEESTLPPIINAMEIFLIGDLLEDGTDSKDVEGLLILQSAFGVLQDWSGDPCLPKPYSWEWIECNSDPRPRVTALYLSSFDLTGVVPDFSTMDALETIDFHNNTLKGPIPEFLATLPNLKQLNLAINEFSGPVPDSLSKKIGLNLVVTGNPDLCTSGNSCKTYTSSSLTE</sequence>